<gene>
    <name evidence="1" type="ORF">SAMN04488696_2918</name>
</gene>
<name>A0A1I4UWQ7_9EURY</name>
<reference evidence="2" key="1">
    <citation type="submission" date="2016-10" db="EMBL/GenBank/DDBJ databases">
        <authorList>
            <person name="Varghese N."/>
            <person name="Submissions S."/>
        </authorList>
    </citation>
    <scope>NUCLEOTIDE SEQUENCE [LARGE SCALE GENOMIC DNA]</scope>
    <source>
        <strain evidence="2">Mob M</strain>
    </source>
</reference>
<dbReference type="STRING" id="487685.SAMN04488696_2918"/>
<dbReference type="GeneID" id="84231886"/>
<evidence type="ECO:0008006" key="3">
    <source>
        <dbReference type="Google" id="ProtNLM"/>
    </source>
</evidence>
<dbReference type="OrthoDB" id="122395at2157"/>
<sequence>MTSVHGALRNLLLQDSSVADLISDRIYPLRLPLDCQMPAISIHKISNPIDHVTGFATPRYQFSCWSGTYAQVQQLSDAVIECLNRYKGVADGNPIKQIAYLDSHDAIEDGSGIFHIPIDFKIIHMR</sequence>
<proteinExistence type="predicted"/>
<protein>
    <recommendedName>
        <fullName evidence="3">DUF3168 domain-containing protein</fullName>
    </recommendedName>
</protein>
<dbReference type="Pfam" id="PF11367">
    <property type="entry name" value="Tail_completion_gp17"/>
    <property type="match status" value="1"/>
</dbReference>
<dbReference type="RefSeq" id="WP_091938224.1">
    <property type="nucleotide sequence ID" value="NZ_FOUJ01000009.1"/>
</dbReference>
<dbReference type="Proteomes" id="UP000198535">
    <property type="component" value="Unassembled WGS sequence"/>
</dbReference>
<dbReference type="EMBL" id="FOUJ01000009">
    <property type="protein sequence ID" value="SFM93439.1"/>
    <property type="molecule type" value="Genomic_DNA"/>
</dbReference>
<dbReference type="InterPro" id="IPR053745">
    <property type="entry name" value="Viral_Tail_Comp_sf"/>
</dbReference>
<keyword evidence="2" id="KW-1185">Reference proteome</keyword>
<evidence type="ECO:0000313" key="1">
    <source>
        <dbReference type="EMBL" id="SFM93439.1"/>
    </source>
</evidence>
<dbReference type="AlphaFoldDB" id="A0A1I4UWQ7"/>
<dbReference type="InterPro" id="IPR021508">
    <property type="entry name" value="Gp17-like"/>
</dbReference>
<evidence type="ECO:0000313" key="2">
    <source>
        <dbReference type="Proteomes" id="UP000198535"/>
    </source>
</evidence>
<organism evidence="1 2">
    <name type="scientific">Methanolobus profundi</name>
    <dbReference type="NCBI Taxonomy" id="487685"/>
    <lineage>
        <taxon>Archaea</taxon>
        <taxon>Methanobacteriati</taxon>
        <taxon>Methanobacteriota</taxon>
        <taxon>Stenosarchaea group</taxon>
        <taxon>Methanomicrobia</taxon>
        <taxon>Methanosarcinales</taxon>
        <taxon>Methanosarcinaceae</taxon>
        <taxon>Methanolobus</taxon>
    </lineage>
</organism>
<accession>A0A1I4UWQ7</accession>
<dbReference type="Gene3D" id="3.30.2000.30">
    <property type="match status" value="1"/>
</dbReference>